<proteinExistence type="inferred from homology"/>
<keyword evidence="8" id="KW-1185">Reference proteome</keyword>
<dbReference type="GO" id="GO:0046081">
    <property type="term" value="P:dUTP catabolic process"/>
    <property type="evidence" value="ECO:0007669"/>
    <property type="project" value="InterPro"/>
</dbReference>
<comment type="similarity">
    <text evidence="1">Belongs to the dUTPase family.</text>
</comment>
<organism evidence="7 8">
    <name type="scientific">Anaerosporobacter mobilis DSM 15930</name>
    <dbReference type="NCBI Taxonomy" id="1120996"/>
    <lineage>
        <taxon>Bacteria</taxon>
        <taxon>Bacillati</taxon>
        <taxon>Bacillota</taxon>
        <taxon>Clostridia</taxon>
        <taxon>Lachnospirales</taxon>
        <taxon>Lachnospiraceae</taxon>
        <taxon>Anaerosporobacter</taxon>
    </lineage>
</organism>
<dbReference type="STRING" id="1120996.SAMN02746066_00075"/>
<reference evidence="7 8" key="1">
    <citation type="submission" date="2016-11" db="EMBL/GenBank/DDBJ databases">
        <authorList>
            <person name="Jaros S."/>
            <person name="Januszkiewicz K."/>
            <person name="Wedrychowicz H."/>
        </authorList>
    </citation>
    <scope>NUCLEOTIDE SEQUENCE [LARGE SCALE GENOMIC DNA]</scope>
    <source>
        <strain evidence="7 8">DSM 15930</strain>
    </source>
</reference>
<evidence type="ECO:0000256" key="4">
    <source>
        <dbReference type="ARBA" id="ARBA00023080"/>
    </source>
</evidence>
<dbReference type="InterPro" id="IPR036157">
    <property type="entry name" value="dUTPase-like_sf"/>
</dbReference>
<dbReference type="GO" id="GO:0004170">
    <property type="term" value="F:dUTP diphosphatase activity"/>
    <property type="evidence" value="ECO:0007669"/>
    <property type="project" value="UniProtKB-EC"/>
</dbReference>
<sequence length="144" mass="16462">METIKIQYLDDSIHRLEYIDGKSDWIDLRAAEDVELKEGEFRLIPLGVAMQLPEGYEAHIIPRSSTYKNFGIIQSNHMGLVDESYCGPNDWWYMPAIALRDTKICKNDRICQFRIEKHQPTLIFNEVSALTGKDRGGIGSTGKN</sequence>
<dbReference type="OrthoDB" id="9809956at2"/>
<dbReference type="GO" id="GO:0000287">
    <property type="term" value="F:magnesium ion binding"/>
    <property type="evidence" value="ECO:0007669"/>
    <property type="project" value="InterPro"/>
</dbReference>
<evidence type="ECO:0000256" key="2">
    <source>
        <dbReference type="ARBA" id="ARBA00012379"/>
    </source>
</evidence>
<dbReference type="PANTHER" id="PTHR11241">
    <property type="entry name" value="DEOXYURIDINE 5'-TRIPHOSPHATE NUCLEOTIDOHYDROLASE"/>
    <property type="match status" value="1"/>
</dbReference>
<comment type="catalytic activity">
    <reaction evidence="5">
        <text>dUTP + H2O = dUMP + diphosphate + H(+)</text>
        <dbReference type="Rhea" id="RHEA:10248"/>
        <dbReference type="ChEBI" id="CHEBI:15377"/>
        <dbReference type="ChEBI" id="CHEBI:15378"/>
        <dbReference type="ChEBI" id="CHEBI:33019"/>
        <dbReference type="ChEBI" id="CHEBI:61555"/>
        <dbReference type="ChEBI" id="CHEBI:246422"/>
        <dbReference type="EC" id="3.6.1.23"/>
    </reaction>
</comment>
<feature type="domain" description="dUTPase-like" evidence="6">
    <location>
        <begin position="27"/>
        <end position="141"/>
    </location>
</feature>
<dbReference type="InterPro" id="IPR033704">
    <property type="entry name" value="dUTPase_trimeric"/>
</dbReference>
<keyword evidence="3" id="KW-0378">Hydrolase</keyword>
<keyword evidence="4" id="KW-0546">Nucleotide metabolism</keyword>
<evidence type="ECO:0000313" key="8">
    <source>
        <dbReference type="Proteomes" id="UP000184038"/>
    </source>
</evidence>
<dbReference type="PANTHER" id="PTHR11241:SF0">
    <property type="entry name" value="DEOXYURIDINE 5'-TRIPHOSPHATE NUCLEOTIDOHYDROLASE"/>
    <property type="match status" value="1"/>
</dbReference>
<dbReference type="GO" id="GO:0006226">
    <property type="term" value="P:dUMP biosynthetic process"/>
    <property type="evidence" value="ECO:0007669"/>
    <property type="project" value="InterPro"/>
</dbReference>
<accession>A0A1M7EMT6</accession>
<evidence type="ECO:0000256" key="5">
    <source>
        <dbReference type="ARBA" id="ARBA00047686"/>
    </source>
</evidence>
<dbReference type="Pfam" id="PF00692">
    <property type="entry name" value="dUTPase"/>
    <property type="match status" value="1"/>
</dbReference>
<dbReference type="SUPFAM" id="SSF51283">
    <property type="entry name" value="dUTPase-like"/>
    <property type="match status" value="1"/>
</dbReference>
<dbReference type="Gene3D" id="2.70.40.10">
    <property type="match status" value="1"/>
</dbReference>
<dbReference type="InterPro" id="IPR029054">
    <property type="entry name" value="dUTPase-like"/>
</dbReference>
<dbReference type="Proteomes" id="UP000184038">
    <property type="component" value="Unassembled WGS sequence"/>
</dbReference>
<dbReference type="EMBL" id="FRCP01000005">
    <property type="protein sequence ID" value="SHL93017.1"/>
    <property type="molecule type" value="Genomic_DNA"/>
</dbReference>
<evidence type="ECO:0000313" key="7">
    <source>
        <dbReference type="EMBL" id="SHL93017.1"/>
    </source>
</evidence>
<dbReference type="RefSeq" id="WP_073281611.1">
    <property type="nucleotide sequence ID" value="NZ_FRCP01000005.1"/>
</dbReference>
<gene>
    <name evidence="7" type="ORF">SAMN02746066_00075</name>
</gene>
<name>A0A1M7EMT6_9FIRM</name>
<dbReference type="EC" id="3.6.1.23" evidence="2"/>
<dbReference type="InterPro" id="IPR008181">
    <property type="entry name" value="dUTPase"/>
</dbReference>
<dbReference type="CDD" id="cd07557">
    <property type="entry name" value="trimeric_dUTPase"/>
    <property type="match status" value="1"/>
</dbReference>
<evidence type="ECO:0000256" key="3">
    <source>
        <dbReference type="ARBA" id="ARBA00022801"/>
    </source>
</evidence>
<evidence type="ECO:0000256" key="1">
    <source>
        <dbReference type="ARBA" id="ARBA00006581"/>
    </source>
</evidence>
<protein>
    <recommendedName>
        <fullName evidence="2">dUTP diphosphatase</fullName>
        <ecNumber evidence="2">3.6.1.23</ecNumber>
    </recommendedName>
</protein>
<evidence type="ECO:0000259" key="6">
    <source>
        <dbReference type="Pfam" id="PF00692"/>
    </source>
</evidence>
<dbReference type="AlphaFoldDB" id="A0A1M7EMT6"/>